<protein>
    <submittedName>
        <fullName evidence="6">HRSL4 protein</fullName>
    </submittedName>
</protein>
<evidence type="ECO:0000256" key="2">
    <source>
        <dbReference type="ARBA" id="ARBA00022679"/>
    </source>
</evidence>
<dbReference type="InterPro" id="IPR051496">
    <property type="entry name" value="H-rev107_PLA/AT"/>
</dbReference>
<sequence length="174" mass="19955">MILFSSSWPHNALSTLCIQRVLSFLITAAVYFPQKFNVGDIISFSRGLYHHWGVYYGQEDGKNYVVSVSGESNSKPLAITSKLVKEELNKVAGKSEYSVYRELDKHNEPRSPEQMKADMDKMIGTKIKYDPFEKNCQHFATKIRYGKEISPEVIMHLFLDNVLTVMINKQNNVL</sequence>
<keyword evidence="4" id="KW-0443">Lipid metabolism</keyword>
<dbReference type="InterPro" id="IPR007053">
    <property type="entry name" value="LRAT_dom"/>
</dbReference>
<dbReference type="Pfam" id="PF04970">
    <property type="entry name" value="LRAT"/>
    <property type="match status" value="1"/>
</dbReference>
<evidence type="ECO:0000313" key="7">
    <source>
        <dbReference type="Proteomes" id="UP001166093"/>
    </source>
</evidence>
<keyword evidence="3" id="KW-0378">Hydrolase</keyword>
<feature type="non-terminal residue" evidence="6">
    <location>
        <position position="1"/>
    </location>
</feature>
<comment type="similarity">
    <text evidence="1">Belongs to the H-rev107 family.</text>
</comment>
<feature type="non-terminal residue" evidence="6">
    <location>
        <position position="174"/>
    </location>
</feature>
<name>A0ABS2XEA0_POLSP</name>
<keyword evidence="2" id="KW-0808">Transferase</keyword>
<gene>
    <name evidence="6" type="primary">Rarres3</name>
    <name evidence="6" type="ORF">GTO93_0011552</name>
</gene>
<evidence type="ECO:0000256" key="3">
    <source>
        <dbReference type="ARBA" id="ARBA00022801"/>
    </source>
</evidence>
<organism evidence="6 7">
    <name type="scientific">Polyodon spathula</name>
    <name type="common">North American paddlefish</name>
    <name type="synonym">Squalus spathula</name>
    <dbReference type="NCBI Taxonomy" id="7913"/>
    <lineage>
        <taxon>Eukaryota</taxon>
        <taxon>Metazoa</taxon>
        <taxon>Chordata</taxon>
        <taxon>Craniata</taxon>
        <taxon>Vertebrata</taxon>
        <taxon>Euteleostomi</taxon>
        <taxon>Actinopterygii</taxon>
        <taxon>Chondrostei</taxon>
        <taxon>Acipenseriformes</taxon>
        <taxon>Polyodontidae</taxon>
        <taxon>Polyodon</taxon>
    </lineage>
</organism>
<feature type="domain" description="LRAT" evidence="5">
    <location>
        <begin position="41"/>
        <end position="152"/>
    </location>
</feature>
<dbReference type="Proteomes" id="UP001166093">
    <property type="component" value="Unassembled WGS sequence"/>
</dbReference>
<proteinExistence type="inferred from homology"/>
<reference evidence="6" key="1">
    <citation type="journal article" date="2021" name="Cell">
        <title>Tracing the genetic footprints of vertebrate landing in non-teleost ray-finned fishes.</title>
        <authorList>
            <person name="Bi X."/>
            <person name="Wang K."/>
            <person name="Yang L."/>
            <person name="Pan H."/>
            <person name="Jiang H."/>
            <person name="Wei Q."/>
            <person name="Fang M."/>
            <person name="Yu H."/>
            <person name="Zhu C."/>
            <person name="Cai Y."/>
            <person name="He Y."/>
            <person name="Gan X."/>
            <person name="Zeng H."/>
            <person name="Yu D."/>
            <person name="Zhu Y."/>
            <person name="Jiang H."/>
            <person name="Qiu Q."/>
            <person name="Yang H."/>
            <person name="Zhang Y.E."/>
            <person name="Wang W."/>
            <person name="Zhu M."/>
            <person name="He S."/>
            <person name="Zhang G."/>
        </authorList>
    </citation>
    <scope>NUCLEOTIDE SEQUENCE</scope>
    <source>
        <strain evidence="6">Pddl_001</strain>
    </source>
</reference>
<evidence type="ECO:0000259" key="5">
    <source>
        <dbReference type="PROSITE" id="PS51934"/>
    </source>
</evidence>
<keyword evidence="7" id="KW-1185">Reference proteome</keyword>
<dbReference type="EMBL" id="JAAWVQ010021550">
    <property type="protein sequence ID" value="MBN3272536.1"/>
    <property type="molecule type" value="Genomic_DNA"/>
</dbReference>
<dbReference type="Gene3D" id="3.90.1720.10">
    <property type="entry name" value="endopeptidase domain like (from Nostoc punctiforme)"/>
    <property type="match status" value="1"/>
</dbReference>
<evidence type="ECO:0000313" key="6">
    <source>
        <dbReference type="EMBL" id="MBN3272536.1"/>
    </source>
</evidence>
<dbReference type="PANTHER" id="PTHR13943">
    <property type="entry name" value="HRAS-LIKE SUPPRESSOR - RELATED"/>
    <property type="match status" value="1"/>
</dbReference>
<comment type="caution">
    <text evidence="6">The sequence shown here is derived from an EMBL/GenBank/DDBJ whole genome shotgun (WGS) entry which is preliminary data.</text>
</comment>
<evidence type="ECO:0000256" key="1">
    <source>
        <dbReference type="ARBA" id="ARBA00007824"/>
    </source>
</evidence>
<dbReference type="PANTHER" id="PTHR13943:SF77">
    <property type="entry name" value="LRAT DOMAIN-CONTAINING PROTEIN"/>
    <property type="match status" value="1"/>
</dbReference>
<dbReference type="PROSITE" id="PS51934">
    <property type="entry name" value="LRAT"/>
    <property type="match status" value="1"/>
</dbReference>
<evidence type="ECO:0000256" key="4">
    <source>
        <dbReference type="ARBA" id="ARBA00023098"/>
    </source>
</evidence>
<accession>A0ABS2XEA0</accession>